<dbReference type="Proteomes" id="UP000527143">
    <property type="component" value="Unassembled WGS sequence"/>
</dbReference>
<evidence type="ECO:0000256" key="6">
    <source>
        <dbReference type="ARBA" id="ARBA00034754"/>
    </source>
</evidence>
<dbReference type="InterPro" id="IPR008921">
    <property type="entry name" value="DNA_pol3_clamp-load_cplx_C"/>
</dbReference>
<reference evidence="8 9" key="1">
    <citation type="submission" date="2020-08" db="EMBL/GenBank/DDBJ databases">
        <title>Genomic Encyclopedia of Type Strains, Phase IV (KMG-IV): sequencing the most valuable type-strain genomes for metagenomic binning, comparative biology and taxonomic classification.</title>
        <authorList>
            <person name="Goeker M."/>
        </authorList>
    </citation>
    <scope>NUCLEOTIDE SEQUENCE [LARGE SCALE GENOMIC DNA]</scope>
    <source>
        <strain evidence="8 9">DSM 26736</strain>
    </source>
</reference>
<accession>A0A840YMZ2</accession>
<comment type="caution">
    <text evidence="8">The sequence shown here is derived from an EMBL/GenBank/DDBJ whole genome shotgun (WGS) entry which is preliminary data.</text>
</comment>
<dbReference type="RefSeq" id="WP_184087708.1">
    <property type="nucleotide sequence ID" value="NZ_JACIJF010000006.1"/>
</dbReference>
<keyword evidence="4" id="KW-0235">DNA replication</keyword>
<dbReference type="GO" id="GO:0003677">
    <property type="term" value="F:DNA binding"/>
    <property type="evidence" value="ECO:0007669"/>
    <property type="project" value="InterPro"/>
</dbReference>
<dbReference type="PANTHER" id="PTHR34388">
    <property type="entry name" value="DNA POLYMERASE III SUBUNIT DELTA"/>
    <property type="match status" value="1"/>
</dbReference>
<evidence type="ECO:0000256" key="3">
    <source>
        <dbReference type="ARBA" id="ARBA00022695"/>
    </source>
</evidence>
<dbReference type="GO" id="GO:0003887">
    <property type="term" value="F:DNA-directed DNA polymerase activity"/>
    <property type="evidence" value="ECO:0007669"/>
    <property type="project" value="UniProtKB-KW"/>
</dbReference>
<evidence type="ECO:0000256" key="4">
    <source>
        <dbReference type="ARBA" id="ARBA00022705"/>
    </source>
</evidence>
<keyword evidence="3 8" id="KW-0548">Nucleotidyltransferase</keyword>
<gene>
    <name evidence="8" type="ORF">FHT02_002381</name>
</gene>
<evidence type="ECO:0000256" key="7">
    <source>
        <dbReference type="ARBA" id="ARBA00049244"/>
    </source>
</evidence>
<dbReference type="PANTHER" id="PTHR34388:SF1">
    <property type="entry name" value="DNA POLYMERASE III SUBUNIT DELTA"/>
    <property type="match status" value="1"/>
</dbReference>
<dbReference type="NCBIfam" id="TIGR01128">
    <property type="entry name" value="holA"/>
    <property type="match status" value="1"/>
</dbReference>
<dbReference type="InterPro" id="IPR027417">
    <property type="entry name" value="P-loop_NTPase"/>
</dbReference>
<dbReference type="EMBL" id="JACIJF010000006">
    <property type="protein sequence ID" value="MBB5711140.1"/>
    <property type="molecule type" value="Genomic_DNA"/>
</dbReference>
<comment type="catalytic activity">
    <reaction evidence="7">
        <text>DNA(n) + a 2'-deoxyribonucleoside 5'-triphosphate = DNA(n+1) + diphosphate</text>
        <dbReference type="Rhea" id="RHEA:22508"/>
        <dbReference type="Rhea" id="RHEA-COMP:17339"/>
        <dbReference type="Rhea" id="RHEA-COMP:17340"/>
        <dbReference type="ChEBI" id="CHEBI:33019"/>
        <dbReference type="ChEBI" id="CHEBI:61560"/>
        <dbReference type="ChEBI" id="CHEBI:173112"/>
        <dbReference type="EC" id="2.7.7.7"/>
    </reaction>
</comment>
<keyword evidence="2 8" id="KW-0808">Transferase</keyword>
<name>A0A840YMZ2_9SPHN</name>
<dbReference type="GO" id="GO:0006261">
    <property type="term" value="P:DNA-templated DNA replication"/>
    <property type="evidence" value="ECO:0007669"/>
    <property type="project" value="TreeGrafter"/>
</dbReference>
<dbReference type="Gene3D" id="1.20.272.10">
    <property type="match status" value="1"/>
</dbReference>
<evidence type="ECO:0000313" key="8">
    <source>
        <dbReference type="EMBL" id="MBB5711140.1"/>
    </source>
</evidence>
<protein>
    <recommendedName>
        <fullName evidence="1">DNA-directed DNA polymerase</fullName>
        <ecNumber evidence="1">2.7.7.7</ecNumber>
    </recommendedName>
</protein>
<dbReference type="GO" id="GO:0009360">
    <property type="term" value="C:DNA polymerase III complex"/>
    <property type="evidence" value="ECO:0007669"/>
    <property type="project" value="TreeGrafter"/>
</dbReference>
<organism evidence="8 9">
    <name type="scientific">Sphingomonas xinjiangensis</name>
    <dbReference type="NCBI Taxonomy" id="643568"/>
    <lineage>
        <taxon>Bacteria</taxon>
        <taxon>Pseudomonadati</taxon>
        <taxon>Pseudomonadota</taxon>
        <taxon>Alphaproteobacteria</taxon>
        <taxon>Sphingomonadales</taxon>
        <taxon>Sphingomonadaceae</taxon>
        <taxon>Sphingomonas</taxon>
    </lineage>
</organism>
<dbReference type="SUPFAM" id="SSF52540">
    <property type="entry name" value="P-loop containing nucleoside triphosphate hydrolases"/>
    <property type="match status" value="1"/>
</dbReference>
<evidence type="ECO:0000256" key="1">
    <source>
        <dbReference type="ARBA" id="ARBA00012417"/>
    </source>
</evidence>
<keyword evidence="9" id="KW-1185">Reference proteome</keyword>
<evidence type="ECO:0000256" key="5">
    <source>
        <dbReference type="ARBA" id="ARBA00022932"/>
    </source>
</evidence>
<dbReference type="EC" id="2.7.7.7" evidence="1"/>
<sequence length="340" mass="36140">MKANAAQIRAAVDKPKPDIRLFLFHGPDEAGAAELADRLGKALGQGAERIDLDMKALREQPGRLADEAASLSLFGDARYVRISGLEEAGGEAVSLLLKAEQAGNPVVAIGPGLKASGKLVKMIVAAQNALSFACYVPEGMDAVRLASDLARAQGLRLTGDVPQRLASASGGDRAILAREIEKLALYLDAEPEHPREADGDALDAIGADLGEVELFHAIDAVLDGRVTELGVEIGRLVQGGGSVIPLLRQLVRRFMTLAELRADMDRGLAVDEVLEKHRVFFKEKASTARALRRWSAPQIARAIERVREAERGVMHGGSAGDVLAEAECTAIARQAARARG</sequence>
<dbReference type="SUPFAM" id="SSF48019">
    <property type="entry name" value="post-AAA+ oligomerization domain-like"/>
    <property type="match status" value="1"/>
</dbReference>
<proteinExistence type="inferred from homology"/>
<dbReference type="AlphaFoldDB" id="A0A840YMZ2"/>
<keyword evidence="5" id="KW-0239">DNA-directed DNA polymerase</keyword>
<dbReference type="InterPro" id="IPR005790">
    <property type="entry name" value="DNA_polIII_delta"/>
</dbReference>
<evidence type="ECO:0000256" key="2">
    <source>
        <dbReference type="ARBA" id="ARBA00022679"/>
    </source>
</evidence>
<dbReference type="Gene3D" id="1.10.8.60">
    <property type="match status" value="1"/>
</dbReference>
<comment type="similarity">
    <text evidence="6">Belongs to the DNA polymerase HolA subunit family.</text>
</comment>
<evidence type="ECO:0000313" key="9">
    <source>
        <dbReference type="Proteomes" id="UP000527143"/>
    </source>
</evidence>